<evidence type="ECO:0008006" key="3">
    <source>
        <dbReference type="Google" id="ProtNLM"/>
    </source>
</evidence>
<organism evidence="1 2">
    <name type="scientific">Vibrio diabolicus</name>
    <dbReference type="NCBI Taxonomy" id="50719"/>
    <lineage>
        <taxon>Bacteria</taxon>
        <taxon>Pseudomonadati</taxon>
        <taxon>Pseudomonadota</taxon>
        <taxon>Gammaproteobacteria</taxon>
        <taxon>Vibrionales</taxon>
        <taxon>Vibrionaceae</taxon>
        <taxon>Vibrio</taxon>
        <taxon>Vibrio diabolicus subgroup</taxon>
    </lineage>
</organism>
<gene>
    <name evidence="1" type="ORF">AL468_00520</name>
</gene>
<accession>A0ABN5HFQ0</accession>
<name>A0ABN5HFQ0_9VIBR</name>
<proteinExistence type="predicted"/>
<dbReference type="Proteomes" id="UP000237665">
    <property type="component" value="Chromosome 1"/>
</dbReference>
<keyword evidence="2" id="KW-1185">Reference proteome</keyword>
<dbReference type="EMBL" id="CP014134">
    <property type="protein sequence ID" value="AVH25815.1"/>
    <property type="molecule type" value="Genomic_DNA"/>
</dbReference>
<sequence>MSFQKCGVSLEQLEAAKVDWHFFNTFDLATPIFQRLIKMLQRHQSDHQKKLSGFGTVTPDKYQEHEELCKRNAEIHNEIKFTRNLWQQRDQTKLVESIKNFIINSTVLLDGDKTEISEELKEEFLDLQYYIESKQFRRPDVWFEQDDSL</sequence>
<evidence type="ECO:0000313" key="1">
    <source>
        <dbReference type="EMBL" id="AVH25815.1"/>
    </source>
</evidence>
<reference evidence="2" key="1">
    <citation type="submission" date="2017-12" db="EMBL/GenBank/DDBJ databases">
        <title>FDA dAtabase for Regulatory Grade micrObial Sequences (FDA-ARGOS): Supporting development and validation of Infectious Disease Dx tests.</title>
        <authorList>
            <person name="Hoffmann M."/>
            <person name="Allard M."/>
            <person name="Evans P."/>
            <person name="Brown E."/>
            <person name="Tallon L.J."/>
            <person name="Sadzewicz L."/>
            <person name="Sengamalay N."/>
            <person name="Ott S."/>
            <person name="Godinez A."/>
            <person name="Nagaraj S."/>
            <person name="Vavikolanu K."/>
            <person name="Aluvathingal J."/>
            <person name="Nadendla S."/>
            <person name="Hobson J."/>
            <person name="Sichtig H."/>
        </authorList>
    </citation>
    <scope>NUCLEOTIDE SEQUENCE [LARGE SCALE GENOMIC DNA]</scope>
    <source>
        <strain evidence="2">LMG 3418</strain>
    </source>
</reference>
<evidence type="ECO:0000313" key="2">
    <source>
        <dbReference type="Proteomes" id="UP000237665"/>
    </source>
</evidence>
<protein>
    <recommendedName>
        <fullName evidence="3">HEPN AbiU2-like domain-containing protein</fullName>
    </recommendedName>
</protein>